<proteinExistence type="inferred from homology"/>
<dbReference type="Proteomes" id="UP000018208">
    <property type="component" value="Unassembled WGS sequence"/>
</dbReference>
<evidence type="ECO:0000313" key="13">
    <source>
        <dbReference type="EMBL" id="KAH0569894.1"/>
    </source>
</evidence>
<dbReference type="EMBL" id="KI545975">
    <property type="protein sequence ID" value="EST48818.1"/>
    <property type="molecule type" value="Genomic_DNA"/>
</dbReference>
<comment type="domain">
    <text evidence="10">The DHHC domain is required for palmitoyltransferase activity.</text>
</comment>
<feature type="transmembrane region" description="Helical" evidence="10">
    <location>
        <begin position="102"/>
        <end position="123"/>
    </location>
</feature>
<gene>
    <name evidence="13" type="ORF">SS50377_27866</name>
    <name evidence="12" type="ORF">SS50377_jh023</name>
</gene>
<keyword evidence="6" id="KW-0564">Palmitate</keyword>
<name>V6LX50_9EUKA</name>
<evidence type="ECO:0000256" key="6">
    <source>
        <dbReference type="ARBA" id="ARBA00023139"/>
    </source>
</evidence>
<feature type="transmembrane region" description="Helical" evidence="10">
    <location>
        <begin position="226"/>
        <end position="244"/>
    </location>
</feature>
<dbReference type="PANTHER" id="PTHR22883">
    <property type="entry name" value="ZINC FINGER DHHC DOMAIN CONTAINING PROTEIN"/>
    <property type="match status" value="1"/>
</dbReference>
<keyword evidence="2 10" id="KW-0808">Transferase</keyword>
<keyword evidence="3 10" id="KW-0812">Transmembrane</keyword>
<evidence type="ECO:0000256" key="9">
    <source>
        <dbReference type="ARBA" id="ARBA00048048"/>
    </source>
</evidence>
<keyword evidence="7" id="KW-0449">Lipoprotein</keyword>
<dbReference type="EC" id="2.3.1.225" evidence="10"/>
<dbReference type="InterPro" id="IPR001594">
    <property type="entry name" value="Palmitoyltrfase_DHHC"/>
</dbReference>
<evidence type="ECO:0000313" key="12">
    <source>
        <dbReference type="EMBL" id="EST48818.1"/>
    </source>
</evidence>
<keyword evidence="5 10" id="KW-0472">Membrane</keyword>
<protein>
    <recommendedName>
        <fullName evidence="10">Palmitoyltransferase</fullName>
        <ecNumber evidence="10">2.3.1.225</ecNumber>
    </recommendedName>
</protein>
<evidence type="ECO:0000256" key="7">
    <source>
        <dbReference type="ARBA" id="ARBA00023288"/>
    </source>
</evidence>
<organism evidence="12">
    <name type="scientific">Spironucleus salmonicida</name>
    <dbReference type="NCBI Taxonomy" id="348837"/>
    <lineage>
        <taxon>Eukaryota</taxon>
        <taxon>Metamonada</taxon>
        <taxon>Diplomonadida</taxon>
        <taxon>Hexamitidae</taxon>
        <taxon>Hexamitinae</taxon>
        <taxon>Spironucleus</taxon>
    </lineage>
</organism>
<dbReference type="GO" id="GO:0005794">
    <property type="term" value="C:Golgi apparatus"/>
    <property type="evidence" value="ECO:0007669"/>
    <property type="project" value="TreeGrafter"/>
</dbReference>
<comment type="similarity">
    <text evidence="10">Belongs to the DHHC palmitoyltransferase family.</text>
</comment>
<comment type="catalytic activity">
    <reaction evidence="9 10">
        <text>L-cysteinyl-[protein] + hexadecanoyl-CoA = S-hexadecanoyl-L-cysteinyl-[protein] + CoA</text>
        <dbReference type="Rhea" id="RHEA:36683"/>
        <dbReference type="Rhea" id="RHEA-COMP:10131"/>
        <dbReference type="Rhea" id="RHEA-COMP:11032"/>
        <dbReference type="ChEBI" id="CHEBI:29950"/>
        <dbReference type="ChEBI" id="CHEBI:57287"/>
        <dbReference type="ChEBI" id="CHEBI:57379"/>
        <dbReference type="ChEBI" id="CHEBI:74151"/>
        <dbReference type="EC" id="2.3.1.225"/>
    </reaction>
</comment>
<keyword evidence="4 10" id="KW-1133">Transmembrane helix</keyword>
<sequence>MNGFHLVFVTYAVLAGTKLASSKLLIRPRPGLPGVVNCFLARPLGETLPFLLLAGYFVSTLFVLLETRVFAPQLTRRSARIANAFQFSTLNFSKTEIQQDPLVLVIASLAFLVALRHALTLFATRPALLPEPNPHSAYANSCDICALKHAPHCYHGRHSCVYRFDHFCPWVNADIGAGNQAIFIQYLISNIFFSVYSTVFFVRIVFVFLKKFYSEIGVENQNYNEFLNNISLVLIVFSIENPVIALSLLLQIVVLTSLLIQLSAQIFTLRRKNCWSSFKYAQKIRKGVRSGDIVFGQNAQNFYVLEGGECANQTGKIEMENEVVEVVYLDQNASLDLLKDDLASGRFWENVIWHFTHTWVVEKDF</sequence>
<dbReference type="GO" id="GO:0019706">
    <property type="term" value="F:protein-cysteine S-palmitoyltransferase activity"/>
    <property type="evidence" value="ECO:0007669"/>
    <property type="project" value="UniProtKB-EC"/>
</dbReference>
<evidence type="ECO:0000256" key="2">
    <source>
        <dbReference type="ARBA" id="ARBA00022679"/>
    </source>
</evidence>
<keyword evidence="8 10" id="KW-0012">Acyltransferase</keyword>
<dbReference type="EMBL" id="AUWU02000008">
    <property type="protein sequence ID" value="KAH0569894.1"/>
    <property type="molecule type" value="Genomic_DNA"/>
</dbReference>
<evidence type="ECO:0000256" key="8">
    <source>
        <dbReference type="ARBA" id="ARBA00023315"/>
    </source>
</evidence>
<keyword evidence="14" id="KW-1185">Reference proteome</keyword>
<evidence type="ECO:0000256" key="1">
    <source>
        <dbReference type="ARBA" id="ARBA00004127"/>
    </source>
</evidence>
<reference evidence="12 13" key="1">
    <citation type="journal article" date="2014" name="PLoS Genet.">
        <title>The Genome of Spironucleus salmonicida Highlights a Fish Pathogen Adapted to Fluctuating Environments.</title>
        <authorList>
            <person name="Xu F."/>
            <person name="Jerlstrom-Hultqvist J."/>
            <person name="Einarsson E."/>
            <person name="Astvaldsson A."/>
            <person name="Svard S.G."/>
            <person name="Andersson J.O."/>
        </authorList>
    </citation>
    <scope>NUCLEOTIDE SEQUENCE</scope>
    <source>
        <strain evidence="13">ATCC 50377</strain>
    </source>
</reference>
<dbReference type="RefSeq" id="XP_067760667.1">
    <property type="nucleotide sequence ID" value="XM_067911645.1"/>
</dbReference>
<evidence type="ECO:0000256" key="5">
    <source>
        <dbReference type="ARBA" id="ARBA00023136"/>
    </source>
</evidence>
<reference evidence="13" key="2">
    <citation type="submission" date="2020-12" db="EMBL/GenBank/DDBJ databases">
        <title>New Spironucleus salmonicida genome in near-complete chromosomes.</title>
        <authorList>
            <person name="Xu F."/>
            <person name="Kurt Z."/>
            <person name="Jimenez-Gonzalez A."/>
            <person name="Astvaldsson A."/>
            <person name="Andersson J.O."/>
            <person name="Svard S.G."/>
        </authorList>
    </citation>
    <scope>NUCLEOTIDE SEQUENCE</scope>
    <source>
        <strain evidence="13">ATCC 50377</strain>
    </source>
</reference>
<dbReference type="GO" id="GO:0006612">
    <property type="term" value="P:protein targeting to membrane"/>
    <property type="evidence" value="ECO:0007669"/>
    <property type="project" value="TreeGrafter"/>
</dbReference>
<evidence type="ECO:0000313" key="14">
    <source>
        <dbReference type="Proteomes" id="UP000018208"/>
    </source>
</evidence>
<dbReference type="InterPro" id="IPR039859">
    <property type="entry name" value="PFA4/ZDH16/20/ERF2-like"/>
</dbReference>
<dbReference type="KEGG" id="ssao:94301889"/>
<dbReference type="PANTHER" id="PTHR22883:SF43">
    <property type="entry name" value="PALMITOYLTRANSFERASE APP"/>
    <property type="match status" value="1"/>
</dbReference>
<evidence type="ECO:0000256" key="10">
    <source>
        <dbReference type="RuleBase" id="RU079119"/>
    </source>
</evidence>
<dbReference type="AlphaFoldDB" id="V6LX50"/>
<accession>V6LX50</accession>
<dbReference type="PROSITE" id="PS50216">
    <property type="entry name" value="DHHC"/>
    <property type="match status" value="1"/>
</dbReference>
<evidence type="ECO:0000256" key="4">
    <source>
        <dbReference type="ARBA" id="ARBA00022989"/>
    </source>
</evidence>
<feature type="transmembrane region" description="Helical" evidence="10">
    <location>
        <begin position="183"/>
        <end position="206"/>
    </location>
</feature>
<dbReference type="GO" id="GO:0005783">
    <property type="term" value="C:endoplasmic reticulum"/>
    <property type="evidence" value="ECO:0007669"/>
    <property type="project" value="TreeGrafter"/>
</dbReference>
<dbReference type="GeneID" id="94301889"/>
<feature type="domain" description="Palmitoyltransferase DHHC" evidence="11">
    <location>
        <begin position="139"/>
        <end position="254"/>
    </location>
</feature>
<comment type="subcellular location">
    <subcellularLocation>
        <location evidence="1">Endomembrane system</location>
        <topology evidence="1">Multi-pass membrane protein</topology>
    </subcellularLocation>
</comment>
<evidence type="ECO:0000256" key="3">
    <source>
        <dbReference type="ARBA" id="ARBA00022692"/>
    </source>
</evidence>
<evidence type="ECO:0000259" key="11">
    <source>
        <dbReference type="Pfam" id="PF01529"/>
    </source>
</evidence>
<feature type="transmembrane region" description="Helical" evidence="10">
    <location>
        <begin position="50"/>
        <end position="71"/>
    </location>
</feature>
<dbReference type="VEuPathDB" id="GiardiaDB:SS50377_27866"/>
<dbReference type="Pfam" id="PF01529">
    <property type="entry name" value="DHHC"/>
    <property type="match status" value="1"/>
</dbReference>
<dbReference type="OrthoDB" id="331948at2759"/>